<evidence type="ECO:0000256" key="2">
    <source>
        <dbReference type="SAM" id="Phobius"/>
    </source>
</evidence>
<keyword evidence="5" id="KW-1185">Reference proteome</keyword>
<protein>
    <recommendedName>
        <fullName evidence="3">2TM domain-containing protein</fullName>
    </recommendedName>
</protein>
<keyword evidence="2" id="KW-0812">Transmembrane</keyword>
<gene>
    <name evidence="4" type="ORF">EAS64_19925</name>
</gene>
<dbReference type="InterPro" id="IPR025698">
    <property type="entry name" value="2TM_dom"/>
</dbReference>
<keyword evidence="2" id="KW-0472">Membrane</keyword>
<feature type="region of interest" description="Disordered" evidence="1">
    <location>
        <begin position="1"/>
        <end position="22"/>
    </location>
</feature>
<feature type="transmembrane region" description="Helical" evidence="2">
    <location>
        <begin position="40"/>
        <end position="61"/>
    </location>
</feature>
<name>A0A6P2C2B0_9ACTN</name>
<dbReference type="Proteomes" id="UP000460272">
    <property type="component" value="Unassembled WGS sequence"/>
</dbReference>
<accession>A0A6P2C2B0</accession>
<dbReference type="Pfam" id="PF13239">
    <property type="entry name" value="2TM"/>
    <property type="match status" value="1"/>
</dbReference>
<sequence length="129" mass="14776">MMVHDISHDKGTDAEPKAPDASVQLARDQAVKQVERRRHFWMRATMGTLFMLILAVIWAFAEYHNAGGWPTSGFSQSSGIANVWNYWIIYPAIAWVLLTAGDAWWVFGRKPVSEAEIQREMERQAGQRR</sequence>
<reference evidence="4 5" key="1">
    <citation type="submission" date="2018-11" db="EMBL/GenBank/DDBJ databases">
        <title>Trebonia kvetii gen.nov., sp.nov., a novel acidophilic actinobacterium, and proposal of the new actinobacterial family Treboniaceae fam. nov.</title>
        <authorList>
            <person name="Rapoport D."/>
            <person name="Sagova-Mareckova M."/>
            <person name="Sedlacek I."/>
            <person name="Provaznik J."/>
            <person name="Kralova S."/>
            <person name="Pavlinic D."/>
            <person name="Benes V."/>
            <person name="Kopecky J."/>
        </authorList>
    </citation>
    <scope>NUCLEOTIDE SEQUENCE [LARGE SCALE GENOMIC DNA]</scope>
    <source>
        <strain evidence="4 5">15Tr583</strain>
    </source>
</reference>
<proteinExistence type="predicted"/>
<dbReference type="AlphaFoldDB" id="A0A6P2C2B0"/>
<evidence type="ECO:0000313" key="4">
    <source>
        <dbReference type="EMBL" id="TVZ04615.1"/>
    </source>
</evidence>
<dbReference type="EMBL" id="RPFW01000003">
    <property type="protein sequence ID" value="TVZ04615.1"/>
    <property type="molecule type" value="Genomic_DNA"/>
</dbReference>
<comment type="caution">
    <text evidence="4">The sequence shown here is derived from an EMBL/GenBank/DDBJ whole genome shotgun (WGS) entry which is preliminary data.</text>
</comment>
<feature type="compositionally biased region" description="Basic and acidic residues" evidence="1">
    <location>
        <begin position="1"/>
        <end position="18"/>
    </location>
</feature>
<organism evidence="4 5">
    <name type="scientific">Trebonia kvetii</name>
    <dbReference type="NCBI Taxonomy" id="2480626"/>
    <lineage>
        <taxon>Bacteria</taxon>
        <taxon>Bacillati</taxon>
        <taxon>Actinomycetota</taxon>
        <taxon>Actinomycetes</taxon>
        <taxon>Streptosporangiales</taxon>
        <taxon>Treboniaceae</taxon>
        <taxon>Trebonia</taxon>
    </lineage>
</organism>
<evidence type="ECO:0000256" key="1">
    <source>
        <dbReference type="SAM" id="MobiDB-lite"/>
    </source>
</evidence>
<feature type="transmembrane region" description="Helical" evidence="2">
    <location>
        <begin position="87"/>
        <end position="107"/>
    </location>
</feature>
<feature type="domain" description="2TM" evidence="3">
    <location>
        <begin position="29"/>
        <end position="123"/>
    </location>
</feature>
<dbReference type="OrthoDB" id="5145586at2"/>
<evidence type="ECO:0000313" key="5">
    <source>
        <dbReference type="Proteomes" id="UP000460272"/>
    </source>
</evidence>
<keyword evidence="2" id="KW-1133">Transmembrane helix</keyword>
<evidence type="ECO:0000259" key="3">
    <source>
        <dbReference type="Pfam" id="PF13239"/>
    </source>
</evidence>